<sequence>MVLNTGVTDKRAAKKAQMLLSASHTKILGVVLNNYKTPNQFNYYNGYRYAE</sequence>
<dbReference type="KEGG" id="siv:SSIL_2913"/>
<dbReference type="EMBL" id="AP012157">
    <property type="protein sequence ID" value="BAK17336.1"/>
    <property type="molecule type" value="Genomic_DNA"/>
</dbReference>
<name>F2F2N8_SOLSS</name>
<reference evidence="1 2" key="2">
    <citation type="journal article" date="2012" name="J. Biosci. Bioeng.">
        <title>Complete genome sequence and characterization of the N-acylhomoserine lactone-degrading gene of the potato leaf-associated Solibacillus silvestris.</title>
        <authorList>
            <person name="Morohoshi T."/>
            <person name="Tominaga Y."/>
            <person name="Someya N."/>
            <person name="Ikeda T."/>
        </authorList>
    </citation>
    <scope>NUCLEOTIDE SEQUENCE [LARGE SCALE GENOMIC DNA]</scope>
    <source>
        <strain evidence="1 2">StLB046</strain>
    </source>
</reference>
<dbReference type="PATRIC" id="fig|1002809.3.peg.2934"/>
<reference evidence="2" key="1">
    <citation type="submission" date="2011-04" db="EMBL/GenBank/DDBJ databases">
        <title>Genome sequence of Solibacillus silvestris StLB046.</title>
        <authorList>
            <person name="Morohoshi T."/>
            <person name="Someya N."/>
            <person name="Ikeda T."/>
        </authorList>
    </citation>
    <scope>NUCLEOTIDE SEQUENCE [LARGE SCALE GENOMIC DNA]</scope>
    <source>
        <strain evidence="2">StLB046</strain>
    </source>
</reference>
<organism evidence="1 2">
    <name type="scientific">Solibacillus silvestris (strain StLB046)</name>
    <name type="common">Bacillus silvestris</name>
    <dbReference type="NCBI Taxonomy" id="1002809"/>
    <lineage>
        <taxon>Bacteria</taxon>
        <taxon>Bacillati</taxon>
        <taxon>Bacillota</taxon>
        <taxon>Bacilli</taxon>
        <taxon>Bacillales</taxon>
        <taxon>Caryophanaceae</taxon>
        <taxon>Solibacillus</taxon>
    </lineage>
</organism>
<evidence type="ECO:0000313" key="2">
    <source>
        <dbReference type="Proteomes" id="UP000006691"/>
    </source>
</evidence>
<dbReference type="RefSeq" id="WP_014824441.1">
    <property type="nucleotide sequence ID" value="NC_018065.1"/>
</dbReference>
<dbReference type="HOGENOM" id="CLU_3103899_0_0_9"/>
<dbReference type="Proteomes" id="UP000006691">
    <property type="component" value="Chromosome"/>
</dbReference>
<dbReference type="Gene3D" id="3.40.50.300">
    <property type="entry name" value="P-loop containing nucleotide triphosphate hydrolases"/>
    <property type="match status" value="1"/>
</dbReference>
<evidence type="ECO:0000313" key="1">
    <source>
        <dbReference type="EMBL" id="BAK17336.1"/>
    </source>
</evidence>
<gene>
    <name evidence="1" type="ordered locus">SSIL_2913</name>
</gene>
<dbReference type="InterPro" id="IPR027417">
    <property type="entry name" value="P-loop_NTPase"/>
</dbReference>
<dbReference type="eggNOG" id="COG0489">
    <property type="taxonomic scope" value="Bacteria"/>
</dbReference>
<protein>
    <submittedName>
        <fullName evidence="1">ATPase</fullName>
    </submittedName>
</protein>
<dbReference type="AlphaFoldDB" id="F2F2N8"/>
<dbReference type="STRING" id="1002809.SSIL_2913"/>
<accession>F2F2N8</accession>
<keyword evidence="2" id="KW-1185">Reference proteome</keyword>
<proteinExistence type="predicted"/>